<dbReference type="STRING" id="61819.ENSACIP00000012173"/>
<dbReference type="Ensembl" id="ENSACIT00000012515.1">
    <property type="protein sequence ID" value="ENSACIP00000012173.1"/>
    <property type="gene ID" value="ENSACIG00000009481.1"/>
</dbReference>
<dbReference type="InterPro" id="IPR003961">
    <property type="entry name" value="FN3_dom"/>
</dbReference>
<keyword evidence="7" id="KW-1185">Reference proteome</keyword>
<dbReference type="SMART" id="SM00060">
    <property type="entry name" value="FN3"/>
    <property type="match status" value="2"/>
</dbReference>
<reference evidence="6" key="2">
    <citation type="submission" date="2025-09" db="UniProtKB">
        <authorList>
            <consortium name="Ensembl"/>
        </authorList>
    </citation>
    <scope>IDENTIFICATION</scope>
</reference>
<dbReference type="Gene3D" id="2.60.40.10">
    <property type="entry name" value="Immunoglobulins"/>
    <property type="match status" value="4"/>
</dbReference>
<dbReference type="InterPro" id="IPR007110">
    <property type="entry name" value="Ig-like_dom"/>
</dbReference>
<proteinExistence type="predicted"/>
<keyword evidence="1" id="KW-0677">Repeat</keyword>
<evidence type="ECO:0000256" key="2">
    <source>
        <dbReference type="ARBA" id="ARBA00023319"/>
    </source>
</evidence>
<dbReference type="InterPro" id="IPR036116">
    <property type="entry name" value="FN3_sf"/>
</dbReference>
<feature type="region of interest" description="Disordered" evidence="3">
    <location>
        <begin position="473"/>
        <end position="515"/>
    </location>
</feature>
<evidence type="ECO:0008006" key="8">
    <source>
        <dbReference type="Google" id="ProtNLM"/>
    </source>
</evidence>
<feature type="domain" description="Ig-like" evidence="4">
    <location>
        <begin position="29"/>
        <end position="125"/>
    </location>
</feature>
<dbReference type="PROSITE" id="PS50835">
    <property type="entry name" value="IG_LIKE"/>
    <property type="match status" value="1"/>
</dbReference>
<dbReference type="GeneTree" id="ENSGT00940000178495"/>
<dbReference type="PROSITE" id="PS50853">
    <property type="entry name" value="FN3"/>
    <property type="match status" value="1"/>
</dbReference>
<accession>A0A3Q0RQT3</accession>
<dbReference type="Pfam" id="PF00041">
    <property type="entry name" value="fn3"/>
    <property type="match status" value="1"/>
</dbReference>
<dbReference type="InterPro" id="IPR050991">
    <property type="entry name" value="ECM_Regulatory_Proteins"/>
</dbReference>
<dbReference type="PANTHER" id="PTHR46708:SF2">
    <property type="entry name" value="FIBRONECTIN TYPE-III DOMAIN-CONTAINING PROTEIN"/>
    <property type="match status" value="1"/>
</dbReference>
<feature type="compositionally biased region" description="Polar residues" evidence="3">
    <location>
        <begin position="489"/>
        <end position="508"/>
    </location>
</feature>
<dbReference type="PANTHER" id="PTHR46708">
    <property type="entry name" value="TENASCIN"/>
    <property type="match status" value="1"/>
</dbReference>
<dbReference type="SUPFAM" id="SSF49265">
    <property type="entry name" value="Fibronectin type III"/>
    <property type="match status" value="2"/>
</dbReference>
<feature type="domain" description="Fibronectin type-III" evidence="5">
    <location>
        <begin position="305"/>
        <end position="399"/>
    </location>
</feature>
<organism evidence="6 7">
    <name type="scientific">Amphilophus citrinellus</name>
    <name type="common">Midas cichlid</name>
    <name type="synonym">Cichlasoma citrinellum</name>
    <dbReference type="NCBI Taxonomy" id="61819"/>
    <lineage>
        <taxon>Eukaryota</taxon>
        <taxon>Metazoa</taxon>
        <taxon>Chordata</taxon>
        <taxon>Craniata</taxon>
        <taxon>Vertebrata</taxon>
        <taxon>Euteleostomi</taxon>
        <taxon>Actinopterygii</taxon>
        <taxon>Neopterygii</taxon>
        <taxon>Teleostei</taxon>
        <taxon>Neoteleostei</taxon>
        <taxon>Acanthomorphata</taxon>
        <taxon>Ovalentaria</taxon>
        <taxon>Cichlomorphae</taxon>
        <taxon>Cichliformes</taxon>
        <taxon>Cichlidae</taxon>
        <taxon>New World cichlids</taxon>
        <taxon>Cichlasomatinae</taxon>
        <taxon>Heroini</taxon>
        <taxon>Amphilophus</taxon>
    </lineage>
</organism>
<dbReference type="InterPro" id="IPR013783">
    <property type="entry name" value="Ig-like_fold"/>
</dbReference>
<dbReference type="CDD" id="cd00063">
    <property type="entry name" value="FN3"/>
    <property type="match status" value="1"/>
</dbReference>
<evidence type="ECO:0000259" key="5">
    <source>
        <dbReference type="PROSITE" id="PS50853"/>
    </source>
</evidence>
<name>A0A3Q0RQT3_AMPCI</name>
<reference evidence="6" key="1">
    <citation type="submission" date="2025-08" db="UniProtKB">
        <authorList>
            <consortium name="Ensembl"/>
        </authorList>
    </citation>
    <scope>IDENTIFICATION</scope>
</reference>
<keyword evidence="2" id="KW-0393">Immunoglobulin domain</keyword>
<dbReference type="Proteomes" id="UP000261340">
    <property type="component" value="Unplaced"/>
</dbReference>
<evidence type="ECO:0000256" key="3">
    <source>
        <dbReference type="SAM" id="MobiDB-lite"/>
    </source>
</evidence>
<protein>
    <recommendedName>
        <fullName evidence="8">Interleukin 31 receptor A</fullName>
    </recommendedName>
</protein>
<feature type="region of interest" description="Disordered" evidence="3">
    <location>
        <begin position="428"/>
        <end position="448"/>
    </location>
</feature>
<evidence type="ECO:0000313" key="6">
    <source>
        <dbReference type="Ensembl" id="ENSACIP00000012173.1"/>
    </source>
</evidence>
<evidence type="ECO:0000259" key="4">
    <source>
        <dbReference type="PROSITE" id="PS50835"/>
    </source>
</evidence>
<dbReference type="AlphaFoldDB" id="A0A3Q0RQT3"/>
<evidence type="ECO:0000256" key="1">
    <source>
        <dbReference type="ARBA" id="ARBA00022737"/>
    </source>
</evidence>
<sequence>MGVLFREEFPNLATIKIISLVHLIKLSFPPGQNNTCNVFPKDKYIEVGESITITCQSSCIDGKIYWTLNNEKFNSLSKTLNSTHTVLSLSNFTHPSATLQCHSAKTHQVIGGTTIGTYSKPRNISCTLHHTYQEEAGVPDLLTCTWEHQMHLSVAVTYTCDRNEIENTSTSIPASIRRWSIFINNVESCSTYTFSVRCALEDALWSDWSKEKSHLTKPHITDIRTSSNDNIIQVSWKAPVQPVSKYVIDWTHNGGQYYWKESSYTNATLFDLLDKKPYNITVTPLIDDKTGQSAQAVQVCSRFEDPDGIAIRVEADHRSASVSWDTTSQSECSGAVINYTVYYYEGQNGPMLNVSVDSKTKNVSLKDLNPDTQYTVYVNATALTGRTKSSERKFTTKQFGDFLLFIIMCFYPQRICFQPFSNPSESPCDTVYPENSQSTPSLVTGSETNTASDYTEDYTNSGMTLAPHLQDESPVEPVVMPPSPGESTALISSEGSPVNPYRSQSSVESPVPRATKQTKLVAVKQQEKTSLKTVYVTLDMI</sequence>
<evidence type="ECO:0000313" key="7">
    <source>
        <dbReference type="Proteomes" id="UP000261340"/>
    </source>
</evidence>